<sequence length="554" mass="63023">MADQDDVDFTTLPLEQRASHKVWKARLNAYQELNNLFTKSSVISPPNDVANYWLDPELFASYIVDSNVVAQENAIIALHTLLEYISQVPNVSTSKLRLQWIPPLVEKGLSSSRAATKAKATDCIMLLTQSDTSIQQTVNLMLPSLSNKLPRLVSSCVKCLATIIEEFGFINVSDINILLSEILEPLPKLSSHADRNVRSETMNLILQIYKWFGKELLQELLLEKLKPIQQRDLSRMFEKYEGTIPPKQQPRLFQWQKEQEQEQEQILQTDKDGDTLMGNLLAYQDTNASAIHPATKPAVDPFELLPPSVILDKFPADFQTRISSTKWKDRVEALEEIHNNVLKPVKKLAHKNQDYSDYLRVLANVIQKDANVQAVTIAANSVQLLCNSLRSNFTRSYGAIVLVPLLERTKEKKPSVNEAICSALDAVATYCGFDDCLEETLNYMKHKTPQVRIECTKFLTRMLQGWKSDGPLQNQLLFKLLPEVTTAVLKIVNDTQPTTRNTGFECFATLMKLVGERELADPLEKLDNLKKKKIYEYYEKVEVATGLEHHHHHH</sequence>
<dbReference type="GO" id="GO:0046785">
    <property type="term" value="P:microtubule polymerization"/>
    <property type="evidence" value="ECO:0007669"/>
    <property type="project" value="InterPro"/>
</dbReference>
<keyword evidence="7 8" id="KW-0002">3D-structure</keyword>
<dbReference type="PDB" id="6MZG">
    <property type="method" value="X-ray"/>
    <property type="resolution" value="3.21 A"/>
    <property type="chains" value="E/K=1-554"/>
</dbReference>
<name>A0A493R6X8_LACK1</name>
<dbReference type="Pfam" id="PF21041">
    <property type="entry name" value="XMAP215_CLASP_TOG"/>
    <property type="match status" value="2"/>
</dbReference>
<accession>A0A493R6X8</accession>
<protein>
    <submittedName>
        <fullName evidence="5 6">Protein Stu2p/Alp14p</fullName>
    </submittedName>
</protein>
<dbReference type="AlphaFoldDB" id="A0A493R6X8"/>
<dbReference type="GO" id="GO:0000022">
    <property type="term" value="P:mitotic spindle elongation"/>
    <property type="evidence" value="ECO:0007669"/>
    <property type="project" value="UniProtKB-ARBA"/>
</dbReference>
<proteinExistence type="evidence at protein level"/>
<dbReference type="GO" id="GO:0051010">
    <property type="term" value="F:microtubule plus-end binding"/>
    <property type="evidence" value="ECO:0007669"/>
    <property type="project" value="InterPro"/>
</dbReference>
<dbReference type="PDBsum" id="6MZG"/>
<dbReference type="InterPro" id="IPR048491">
    <property type="entry name" value="XMAP215_CLASP_TOG"/>
</dbReference>
<dbReference type="Gene3D" id="1.25.10.10">
    <property type="entry name" value="Leucine-rich Repeat Variant"/>
    <property type="match status" value="2"/>
</dbReference>
<dbReference type="GO" id="GO:0051315">
    <property type="term" value="P:attachment of mitotic spindle microtubules to kinetochore"/>
    <property type="evidence" value="ECO:0007669"/>
    <property type="project" value="UniProtKB-ARBA"/>
</dbReference>
<comment type="subcellular location">
    <subcellularLocation>
        <location evidence="1">Cytoplasm</location>
        <location evidence="1">Cytoskeleton</location>
        <location evidence="1">Microtubule organizing center</location>
        <location evidence="1">Spindle pole body</location>
    </subcellularLocation>
</comment>
<dbReference type="PANTHER" id="PTHR12609">
    <property type="entry name" value="MICROTUBULE ASSOCIATED PROTEIN XMAP215"/>
    <property type="match status" value="1"/>
</dbReference>
<dbReference type="GO" id="GO:0030951">
    <property type="term" value="P:establishment or maintenance of microtubule cytoskeleton polarity"/>
    <property type="evidence" value="ECO:0007669"/>
    <property type="project" value="InterPro"/>
</dbReference>
<evidence type="ECO:0000256" key="2">
    <source>
        <dbReference type="ARBA" id="ARBA00022490"/>
    </source>
</evidence>
<dbReference type="GO" id="GO:1990498">
    <property type="term" value="C:mitotic spindle microtubule"/>
    <property type="evidence" value="ECO:0007669"/>
    <property type="project" value="UniProtKB-ARBA"/>
</dbReference>
<dbReference type="SMART" id="SM01349">
    <property type="entry name" value="TOG"/>
    <property type="match status" value="2"/>
</dbReference>
<dbReference type="InterPro" id="IPR034085">
    <property type="entry name" value="TOG"/>
</dbReference>
<keyword evidence="3" id="KW-0206">Cytoskeleton</keyword>
<dbReference type="GO" id="GO:1990571">
    <property type="term" value="P:meiotic centromere clustering"/>
    <property type="evidence" value="ECO:0007669"/>
    <property type="project" value="UniProtKB-ARBA"/>
</dbReference>
<dbReference type="GO" id="GO:0061863">
    <property type="term" value="F:microtubule plus end polymerase"/>
    <property type="evidence" value="ECO:0007669"/>
    <property type="project" value="InterPro"/>
</dbReference>
<keyword evidence="2" id="KW-0963">Cytoplasm</keyword>
<feature type="domain" description="TOG" evidence="4">
    <location>
        <begin position="1"/>
        <end position="246"/>
    </location>
</feature>
<dbReference type="SMR" id="A0A493R6X8"/>
<evidence type="ECO:0000256" key="3">
    <source>
        <dbReference type="ARBA" id="ARBA00023212"/>
    </source>
</evidence>
<dbReference type="InterPro" id="IPR016024">
    <property type="entry name" value="ARM-type_fold"/>
</dbReference>
<evidence type="ECO:0000256" key="1">
    <source>
        <dbReference type="ARBA" id="ARBA00004317"/>
    </source>
</evidence>
<dbReference type="PDBsum" id="6MZF"/>
<dbReference type="GO" id="GO:0044732">
    <property type="term" value="C:mitotic spindle pole body"/>
    <property type="evidence" value="ECO:0007669"/>
    <property type="project" value="UniProtKB-ARBA"/>
</dbReference>
<dbReference type="GO" id="GO:0099070">
    <property type="term" value="C:static microtubule bundle"/>
    <property type="evidence" value="ECO:0007669"/>
    <property type="project" value="UniProtKB-ARBA"/>
</dbReference>
<dbReference type="PDB" id="6MZF">
    <property type="method" value="X-ray"/>
    <property type="resolution" value="4.40 A"/>
    <property type="chains" value="E/L/S/Z=1-554"/>
</dbReference>
<dbReference type="FunFam" id="1.25.10.10:FF:000019">
    <property type="entry name" value="Cytoskeleton-associated protein 5"/>
    <property type="match status" value="1"/>
</dbReference>
<evidence type="ECO:0000313" key="5">
    <source>
        <dbReference type="PDB" id="6MZF"/>
    </source>
</evidence>
<feature type="domain" description="TOG" evidence="4">
    <location>
        <begin position="303"/>
        <end position="547"/>
    </location>
</feature>
<organism evidence="5">
    <name type="scientific">Lachancea kluyveri (strain ATCC 58438 / CBS 3082 / BCRC 21498 / NBRC 1685 / JCM 7257 / NCYC 543 / NRRL Y-12651)</name>
    <name type="common">Yeast</name>
    <name type="synonym">Saccharomyces kluyveri</name>
    <dbReference type="NCBI Taxonomy" id="226302"/>
    <lineage>
        <taxon>Eukaryota</taxon>
        <taxon>Fungi</taxon>
        <taxon>Dikarya</taxon>
        <taxon>Ascomycota</taxon>
        <taxon>Saccharomycotina</taxon>
        <taxon>Saccharomycetes</taxon>
        <taxon>Saccharomycetales</taxon>
        <taxon>Saccharomycetaceae</taxon>
        <taxon>Lachancea</taxon>
    </lineage>
</organism>
<dbReference type="GO" id="GO:0000776">
    <property type="term" value="C:kinetochore"/>
    <property type="evidence" value="ECO:0007669"/>
    <property type="project" value="UniProtKB-ARBA"/>
</dbReference>
<gene>
    <name evidence="5 6" type="ORF">SKLU-Cont10078</name>
</gene>
<dbReference type="SUPFAM" id="SSF48371">
    <property type="entry name" value="ARM repeat"/>
    <property type="match status" value="1"/>
</dbReference>
<dbReference type="InterPro" id="IPR045110">
    <property type="entry name" value="XMAP215"/>
</dbReference>
<evidence type="ECO:0007829" key="7">
    <source>
        <dbReference type="PDB" id="6MZF"/>
    </source>
</evidence>
<dbReference type="GO" id="GO:0005881">
    <property type="term" value="C:cytoplasmic microtubule"/>
    <property type="evidence" value="ECO:0007669"/>
    <property type="project" value="UniProtKB-ARBA"/>
</dbReference>
<evidence type="ECO:0000313" key="6">
    <source>
        <dbReference type="PDB" id="6MZG"/>
    </source>
</evidence>
<reference evidence="7 8" key="1">
    <citation type="journal article" date="2018" name="Elife">
        <title>Structural basis of tubulin recruitment and assembly by microtubule polymerases with tumor overexpressed gene (TOG) domain arrays.</title>
        <authorList>
            <person name="Nithianantham S."/>
            <person name="Cook B.D."/>
            <person name="Beans M."/>
            <person name="Guo F."/>
            <person name="Chang F."/>
            <person name="Al-Bassam J."/>
        </authorList>
    </citation>
    <scope>X-RAY CRYSTALLOGRAPHY (4.40 ANGSTROMS)</scope>
    <source>
        <strain evidence="5 6">NRRL Y-12651</strain>
    </source>
</reference>
<dbReference type="InterPro" id="IPR011989">
    <property type="entry name" value="ARM-like"/>
</dbReference>
<evidence type="ECO:0000259" key="4">
    <source>
        <dbReference type="SMART" id="SM01349"/>
    </source>
</evidence>
<evidence type="ECO:0007829" key="8">
    <source>
        <dbReference type="PDB" id="6MZG"/>
    </source>
</evidence>